<dbReference type="Gene3D" id="3.40.50.1820">
    <property type="entry name" value="alpha/beta hydrolase"/>
    <property type="match status" value="1"/>
</dbReference>
<evidence type="ECO:0000313" key="3">
    <source>
        <dbReference type="Proteomes" id="UP000579647"/>
    </source>
</evidence>
<comment type="caution">
    <text evidence="2">The sequence shown here is derived from an EMBL/GenBank/DDBJ whole genome shotgun (WGS) entry which is preliminary data.</text>
</comment>
<accession>A0A840WUK8</accession>
<dbReference type="InterPro" id="IPR000073">
    <property type="entry name" value="AB_hydrolase_1"/>
</dbReference>
<reference evidence="2 3" key="1">
    <citation type="submission" date="2020-08" db="EMBL/GenBank/DDBJ databases">
        <title>Sequencing the genomes of 1000 actinobacteria strains.</title>
        <authorList>
            <person name="Klenk H.-P."/>
        </authorList>
    </citation>
    <scope>NUCLEOTIDE SEQUENCE [LARGE SCALE GENOMIC DNA]</scope>
    <source>
        <strain evidence="2 3">DSM 44598</strain>
    </source>
</reference>
<dbReference type="Proteomes" id="UP000579647">
    <property type="component" value="Unassembled WGS sequence"/>
</dbReference>
<evidence type="ECO:0000313" key="2">
    <source>
        <dbReference type="EMBL" id="MBB5495207.1"/>
    </source>
</evidence>
<dbReference type="Pfam" id="PF12697">
    <property type="entry name" value="Abhydrolase_6"/>
    <property type="match status" value="1"/>
</dbReference>
<keyword evidence="3" id="KW-1185">Reference proteome</keyword>
<protein>
    <submittedName>
        <fullName evidence="2">Pimeloyl-ACP methyl ester carboxylesterase</fullName>
    </submittedName>
</protein>
<name>A0A840WUK8_9ACTN</name>
<feature type="domain" description="AB hydrolase-1" evidence="1">
    <location>
        <begin position="16"/>
        <end position="219"/>
    </location>
</feature>
<dbReference type="EMBL" id="JACHDO010000001">
    <property type="protein sequence ID" value="MBB5495207.1"/>
    <property type="molecule type" value="Genomic_DNA"/>
</dbReference>
<dbReference type="GO" id="GO:0003824">
    <property type="term" value="F:catalytic activity"/>
    <property type="evidence" value="ECO:0007669"/>
    <property type="project" value="UniProtKB-ARBA"/>
</dbReference>
<evidence type="ECO:0000259" key="1">
    <source>
        <dbReference type="Pfam" id="PF12697"/>
    </source>
</evidence>
<dbReference type="RefSeq" id="WP_184369706.1">
    <property type="nucleotide sequence ID" value="NZ_BAAAKM010000040.1"/>
</dbReference>
<gene>
    <name evidence="2" type="ORF">HNR07_006344</name>
</gene>
<dbReference type="PANTHER" id="PTHR43329">
    <property type="entry name" value="EPOXIDE HYDROLASE"/>
    <property type="match status" value="1"/>
</dbReference>
<dbReference type="SUPFAM" id="SSF53474">
    <property type="entry name" value="alpha/beta-Hydrolases"/>
    <property type="match status" value="1"/>
</dbReference>
<dbReference type="AlphaFoldDB" id="A0A840WUK8"/>
<sequence>MRLATHSSGDGERTALLVHGGAALHRTWHAVEGELLRRGYRVVGVDLRGHGDSPRGAYSMEELRQDLVDTLPPGADLVMGHAIGCVVLSLALDQLRPVRAVHVDPAFRVPPQPAGAAERMREVFATADAARVRELHPLWSEEDVRIELAGFAAVDPGFHDWLAREVAGRDHFPKIAEVPSLAVVAGVGSPIGPEGARTLEERGFTVRTVEGAGHCVHRDDLPGLLTALDGWI</sequence>
<proteinExistence type="predicted"/>
<dbReference type="InterPro" id="IPR029058">
    <property type="entry name" value="AB_hydrolase_fold"/>
</dbReference>
<organism evidence="2 3">
    <name type="scientific">Nocardiopsis metallicus</name>
    <dbReference type="NCBI Taxonomy" id="179819"/>
    <lineage>
        <taxon>Bacteria</taxon>
        <taxon>Bacillati</taxon>
        <taxon>Actinomycetota</taxon>
        <taxon>Actinomycetes</taxon>
        <taxon>Streptosporangiales</taxon>
        <taxon>Nocardiopsidaceae</taxon>
        <taxon>Nocardiopsis</taxon>
    </lineage>
</organism>